<accession>Q6IK62</accession>
<evidence type="ECO:0000313" key="2">
    <source>
        <dbReference type="EMBL" id="DAA04010.1"/>
    </source>
</evidence>
<feature type="region of interest" description="Disordered" evidence="1">
    <location>
        <begin position="1"/>
        <end position="20"/>
    </location>
</feature>
<protein>
    <submittedName>
        <fullName evidence="2">HDC13305</fullName>
    </submittedName>
</protein>
<organism evidence="2">
    <name type="scientific">Drosophila melanogaster</name>
    <name type="common">Fruit fly</name>
    <dbReference type="NCBI Taxonomy" id="7227"/>
    <lineage>
        <taxon>Eukaryota</taxon>
        <taxon>Metazoa</taxon>
        <taxon>Ecdysozoa</taxon>
        <taxon>Arthropoda</taxon>
        <taxon>Hexapoda</taxon>
        <taxon>Insecta</taxon>
        <taxon>Pterygota</taxon>
        <taxon>Neoptera</taxon>
        <taxon>Endopterygota</taxon>
        <taxon>Diptera</taxon>
        <taxon>Brachycera</taxon>
        <taxon>Muscomorpha</taxon>
        <taxon>Ephydroidea</taxon>
        <taxon>Drosophilidae</taxon>
        <taxon>Drosophila</taxon>
        <taxon>Sophophora</taxon>
    </lineage>
</organism>
<sequence>MTVTVEGGARGLTTGDWKNRRPRRRLLSYQILAIPGNQAQRFPSPPSNRN</sequence>
<dbReference type="AlphaFoldDB" id="Q6IK62"/>
<name>Q6IK62_DROME</name>
<proteinExistence type="predicted"/>
<reference evidence="2" key="1">
    <citation type="journal article" date="2003" name="Genome Biol.">
        <title>An integrated gene annotation and transcriptional profiling approach towards the full gene content of the Drosophila genome.</title>
        <authorList>
            <person name="Hild M."/>
            <person name="Beckmann B."/>
            <person name="Haas S.A."/>
            <person name="Koch B."/>
            <person name="Solovyev V."/>
            <person name="Busold C."/>
            <person name="Fellenberg K."/>
            <person name="Boutros M."/>
            <person name="Vingron M."/>
            <person name="Sauer F."/>
            <person name="Hoheisel J.D."/>
            <person name="Paro R."/>
        </authorList>
    </citation>
    <scope>NUCLEOTIDE SEQUENCE</scope>
</reference>
<dbReference type="EMBL" id="BK002504">
    <property type="protein sequence ID" value="DAA04010.1"/>
    <property type="molecule type" value="Genomic_DNA"/>
</dbReference>
<evidence type="ECO:0000256" key="1">
    <source>
        <dbReference type="SAM" id="MobiDB-lite"/>
    </source>
</evidence>
<gene>
    <name evidence="2" type="ORF">HDC13305</name>
</gene>